<dbReference type="Proteomes" id="UP000324222">
    <property type="component" value="Unassembled WGS sequence"/>
</dbReference>
<evidence type="ECO:0000313" key="2">
    <source>
        <dbReference type="Proteomes" id="UP000324222"/>
    </source>
</evidence>
<keyword evidence="2" id="KW-1185">Reference proteome</keyword>
<reference evidence="1 2" key="1">
    <citation type="submission" date="2019-05" db="EMBL/GenBank/DDBJ databases">
        <title>Another draft genome of Portunus trituberculatus and its Hox gene families provides insights of decapod evolution.</title>
        <authorList>
            <person name="Jeong J.-H."/>
            <person name="Song I."/>
            <person name="Kim S."/>
            <person name="Choi T."/>
            <person name="Kim D."/>
            <person name="Ryu S."/>
            <person name="Kim W."/>
        </authorList>
    </citation>
    <scope>NUCLEOTIDE SEQUENCE [LARGE SCALE GENOMIC DNA]</scope>
    <source>
        <tissue evidence="1">Muscle</tissue>
    </source>
</reference>
<comment type="caution">
    <text evidence="1">The sequence shown here is derived from an EMBL/GenBank/DDBJ whole genome shotgun (WGS) entry which is preliminary data.</text>
</comment>
<proteinExistence type="predicted"/>
<sequence length="61" mass="6739">MRALGWLPQQGRKPIQLVGGCQSRKLFLCLVRQQAGMGGPRRTPATSPRPTHTTSYAVLYT</sequence>
<name>A0A5B7J8I1_PORTR</name>
<gene>
    <name evidence="1" type="ORF">E2C01_083623</name>
</gene>
<evidence type="ECO:0000313" key="1">
    <source>
        <dbReference type="EMBL" id="MPC88704.1"/>
    </source>
</evidence>
<dbReference type="EMBL" id="VSRR010078666">
    <property type="protein sequence ID" value="MPC88704.1"/>
    <property type="molecule type" value="Genomic_DNA"/>
</dbReference>
<dbReference type="AlphaFoldDB" id="A0A5B7J8I1"/>
<accession>A0A5B7J8I1</accession>
<organism evidence="1 2">
    <name type="scientific">Portunus trituberculatus</name>
    <name type="common">Swimming crab</name>
    <name type="synonym">Neptunus trituberculatus</name>
    <dbReference type="NCBI Taxonomy" id="210409"/>
    <lineage>
        <taxon>Eukaryota</taxon>
        <taxon>Metazoa</taxon>
        <taxon>Ecdysozoa</taxon>
        <taxon>Arthropoda</taxon>
        <taxon>Crustacea</taxon>
        <taxon>Multicrustacea</taxon>
        <taxon>Malacostraca</taxon>
        <taxon>Eumalacostraca</taxon>
        <taxon>Eucarida</taxon>
        <taxon>Decapoda</taxon>
        <taxon>Pleocyemata</taxon>
        <taxon>Brachyura</taxon>
        <taxon>Eubrachyura</taxon>
        <taxon>Portunoidea</taxon>
        <taxon>Portunidae</taxon>
        <taxon>Portuninae</taxon>
        <taxon>Portunus</taxon>
    </lineage>
</organism>
<protein>
    <submittedName>
        <fullName evidence="1">Uncharacterized protein</fullName>
    </submittedName>
</protein>